<dbReference type="Gene3D" id="2.160.20.10">
    <property type="entry name" value="Single-stranded right-handed beta-helix, Pectin lyase-like"/>
    <property type="match status" value="1"/>
</dbReference>
<dbReference type="Gene3D" id="2.60.120.260">
    <property type="entry name" value="Galactose-binding domain-like"/>
    <property type="match status" value="1"/>
</dbReference>
<dbReference type="AlphaFoldDB" id="A0A8J3GCU5"/>
<evidence type="ECO:0000256" key="3">
    <source>
        <dbReference type="ARBA" id="ARBA00022729"/>
    </source>
</evidence>
<reference evidence="5" key="1">
    <citation type="journal article" date="2014" name="Int. J. Syst. Evol. Microbiol.">
        <title>Complete genome sequence of Corynebacterium casei LMG S-19264T (=DSM 44701T), isolated from a smear-ripened cheese.</title>
        <authorList>
            <consortium name="US DOE Joint Genome Institute (JGI-PGF)"/>
            <person name="Walter F."/>
            <person name="Albersmeier A."/>
            <person name="Kalinowski J."/>
            <person name="Ruckert C."/>
        </authorList>
    </citation>
    <scope>NUCLEOTIDE SEQUENCE</scope>
    <source>
        <strain evidence="5">KCTC 12870</strain>
    </source>
</reference>
<dbReference type="PROSITE" id="PS51175">
    <property type="entry name" value="CBM6"/>
    <property type="match status" value="1"/>
</dbReference>
<dbReference type="Proteomes" id="UP000642829">
    <property type="component" value="Unassembled WGS sequence"/>
</dbReference>
<accession>A0A8J3GCU5</accession>
<comment type="subcellular location">
    <subcellularLocation>
        <location evidence="1">Secreted</location>
    </subcellularLocation>
</comment>
<keyword evidence="3" id="KW-0732">Signal</keyword>
<feature type="domain" description="CBM6" evidence="4">
    <location>
        <begin position="401"/>
        <end position="533"/>
    </location>
</feature>
<dbReference type="NCBIfam" id="NF033679">
    <property type="entry name" value="DNRLRE_dom"/>
    <property type="match status" value="2"/>
</dbReference>
<dbReference type="GO" id="GO:0030246">
    <property type="term" value="F:carbohydrate binding"/>
    <property type="evidence" value="ECO:0007669"/>
    <property type="project" value="InterPro"/>
</dbReference>
<evidence type="ECO:0000256" key="1">
    <source>
        <dbReference type="ARBA" id="ARBA00004613"/>
    </source>
</evidence>
<dbReference type="SMART" id="SM00710">
    <property type="entry name" value="PbH1"/>
    <property type="match status" value="5"/>
</dbReference>
<evidence type="ECO:0000259" key="4">
    <source>
        <dbReference type="PROSITE" id="PS51175"/>
    </source>
</evidence>
<dbReference type="SUPFAM" id="SSF51126">
    <property type="entry name" value="Pectin lyase-like"/>
    <property type="match status" value="1"/>
</dbReference>
<protein>
    <recommendedName>
        <fullName evidence="4">CBM6 domain-containing protein</fullName>
    </recommendedName>
</protein>
<evidence type="ECO:0000256" key="2">
    <source>
        <dbReference type="ARBA" id="ARBA00022525"/>
    </source>
</evidence>
<sequence>MSTTLNTTMVPGDTLYVGSGNYVDTQIFINSDGTASLPKTIKGVDTGGGIPHFNGDPGWTRTSPNSGQSQVLLVRGDHWIVQNLEISRTRHGIKNSSGNSSVGLTFRDILIHDVRHGVYLYYVDDTLFENVVVQEYTKQGFRLDRGCDNVTFRRCTADMTGGDVSWWDHGESLPFGFVGYGSGTANTNLVFEDCIAMNNRWNNQTDSNGDPQGYYNGDGFVLEGSTGGTSQFIRCIAVNNEDAGFDIKPVANFEGCVSVKNYRGFRLWHNTKTLNNCVAAYPFRRTTANQTGSESTNGSGIWTQNGHSTVTNYTYYGNTGRGLDEDGSGSLTVTDSIIAFSGAAGSYETGSVTLGSGTVTYRPGSGTDPDFFGPSITWNGIGNELDSQEYGQSIGYHSLSTPFEAESLLVSNSGEGETLVADVSSSGGELVRLDADSTGDWIEFSVPNLPVGTYWIFVTDKTASDRGIYQLSVDGVDIGAPVDQYSSTAGYGEVAIGTVTLASDATAVFRFTVTGKNGSSSGYTLAIDSIRLALNAGIPSGETEFFEIIPEADTFVNDGNATTNFGSDTRLLAKSGPSEYKRIAYLRFALPSTTNSFLGATLKLNVESIGGEGSGARYIEIRQLANDSWDESTMTWNTRESSTGTLIATIDARTPGVIHEIDVSAYVSSEMSGDGSASFVLIQPGSGNKLVIFGSRENTGKEPVLEIETEAPSSTISEIDAEADAYVHDANPTTNYGSNLGLAVKNGSPDYDRISYVRFPLSSLTGTVTNATLKLRVNSIGGEGSGARYIEIRQLVNDAWDESTMTWNTREPSSGTLIATIDARTPGVVHEIDVTSYIAQEAIDDGGASFVLIQPSSTPMYVTFNSREDTGKGPVLEVESTTAPSSVLVFDSGSFSDYASQSASGGMTLGAGNTSLQLTGNYWRKYAYSYTVTADTMMEVTLDASDVGELTCIGFDSDNDYLTGLTHIKLAGSQVLNDSFAPISPLYVAGSGPVTLVIPVGSFFTGSMSYLTFVGDDDDDASLNAIFSDIRIYEAE</sequence>
<evidence type="ECO:0000313" key="5">
    <source>
        <dbReference type="EMBL" id="GHB91002.1"/>
    </source>
</evidence>
<dbReference type="InterPro" id="IPR005084">
    <property type="entry name" value="CBM6"/>
</dbReference>
<dbReference type="Pfam" id="PF13229">
    <property type="entry name" value="Beta_helix"/>
    <property type="match status" value="1"/>
</dbReference>
<evidence type="ECO:0000313" key="6">
    <source>
        <dbReference type="Proteomes" id="UP000642829"/>
    </source>
</evidence>
<gene>
    <name evidence="5" type="ORF">GCM10007047_02370</name>
</gene>
<comment type="caution">
    <text evidence="5">The sequence shown here is derived from an EMBL/GenBank/DDBJ whole genome shotgun (WGS) entry which is preliminary data.</text>
</comment>
<keyword evidence="6" id="KW-1185">Reference proteome</keyword>
<organism evidence="5 6">
    <name type="scientific">Cerasicoccus arenae</name>
    <dbReference type="NCBI Taxonomy" id="424488"/>
    <lineage>
        <taxon>Bacteria</taxon>
        <taxon>Pseudomonadati</taxon>
        <taxon>Verrucomicrobiota</taxon>
        <taxon>Opitutia</taxon>
        <taxon>Puniceicoccales</taxon>
        <taxon>Cerasicoccaceae</taxon>
        <taxon>Cerasicoccus</taxon>
    </lineage>
</organism>
<dbReference type="InterPro" id="IPR006626">
    <property type="entry name" value="PbH1"/>
</dbReference>
<dbReference type="EMBL" id="BMXG01000001">
    <property type="protein sequence ID" value="GHB91002.1"/>
    <property type="molecule type" value="Genomic_DNA"/>
</dbReference>
<dbReference type="InterPro" id="IPR011050">
    <property type="entry name" value="Pectin_lyase_fold/virulence"/>
</dbReference>
<dbReference type="GO" id="GO:0005576">
    <property type="term" value="C:extracellular region"/>
    <property type="evidence" value="ECO:0007669"/>
    <property type="project" value="UniProtKB-SubCell"/>
</dbReference>
<reference evidence="5" key="2">
    <citation type="submission" date="2020-09" db="EMBL/GenBank/DDBJ databases">
        <authorList>
            <person name="Sun Q."/>
            <person name="Kim S."/>
        </authorList>
    </citation>
    <scope>NUCLEOTIDE SEQUENCE</scope>
    <source>
        <strain evidence="5">KCTC 12870</strain>
    </source>
</reference>
<dbReference type="InterPro" id="IPR039448">
    <property type="entry name" value="Beta_helix"/>
</dbReference>
<keyword evidence="2" id="KW-0964">Secreted</keyword>
<dbReference type="InterPro" id="IPR012334">
    <property type="entry name" value="Pectin_lyas_fold"/>
</dbReference>
<name>A0A8J3GCU5_9BACT</name>
<dbReference type="Pfam" id="PF24517">
    <property type="entry name" value="CBM96"/>
    <property type="match status" value="2"/>
</dbReference>
<proteinExistence type="predicted"/>
<dbReference type="InterPro" id="IPR055372">
    <property type="entry name" value="CBM96"/>
</dbReference>